<dbReference type="Proteomes" id="UP000241769">
    <property type="component" value="Unassembled WGS sequence"/>
</dbReference>
<feature type="compositionally biased region" description="Acidic residues" evidence="1">
    <location>
        <begin position="15"/>
        <end position="25"/>
    </location>
</feature>
<dbReference type="EMBL" id="MDYQ01000328">
    <property type="protein sequence ID" value="PRP76407.1"/>
    <property type="molecule type" value="Genomic_DNA"/>
</dbReference>
<name>A0A2P6MXI3_9EUKA</name>
<gene>
    <name evidence="2" type="ORF">PROFUN_15230</name>
    <name evidence="3" type="ORF">PROFUN_15238</name>
</gene>
<accession>A0A2P6MXI3</accession>
<evidence type="ECO:0000313" key="4">
    <source>
        <dbReference type="Proteomes" id="UP000241769"/>
    </source>
</evidence>
<evidence type="ECO:0000256" key="1">
    <source>
        <dbReference type="SAM" id="MobiDB-lite"/>
    </source>
</evidence>
<dbReference type="AlphaFoldDB" id="A0A2P6MXI3"/>
<protein>
    <submittedName>
        <fullName evidence="3">Uncharacterized protein</fullName>
    </submittedName>
</protein>
<comment type="caution">
    <text evidence="3">The sequence shown here is derived from an EMBL/GenBank/DDBJ whole genome shotgun (WGS) entry which is preliminary data.</text>
</comment>
<keyword evidence="4" id="KW-1185">Reference proteome</keyword>
<dbReference type="InParanoid" id="A0A2P6MXI3"/>
<proteinExistence type="predicted"/>
<evidence type="ECO:0000313" key="2">
    <source>
        <dbReference type="EMBL" id="PRP76407.1"/>
    </source>
</evidence>
<dbReference type="EMBL" id="MDYQ01000328">
    <property type="protein sequence ID" value="PRP76415.1"/>
    <property type="molecule type" value="Genomic_DNA"/>
</dbReference>
<organism evidence="3 4">
    <name type="scientific">Planoprotostelium fungivorum</name>
    <dbReference type="NCBI Taxonomy" id="1890364"/>
    <lineage>
        <taxon>Eukaryota</taxon>
        <taxon>Amoebozoa</taxon>
        <taxon>Evosea</taxon>
        <taxon>Variosea</taxon>
        <taxon>Cavosteliida</taxon>
        <taxon>Cavosteliaceae</taxon>
        <taxon>Planoprotostelium</taxon>
    </lineage>
</organism>
<feature type="region of interest" description="Disordered" evidence="1">
    <location>
        <begin position="1"/>
        <end position="43"/>
    </location>
</feature>
<reference evidence="3 4" key="1">
    <citation type="journal article" date="2018" name="Genome Biol. Evol.">
        <title>Multiple Roots of Fruiting Body Formation in Amoebozoa.</title>
        <authorList>
            <person name="Hillmann F."/>
            <person name="Forbes G."/>
            <person name="Novohradska S."/>
            <person name="Ferling I."/>
            <person name="Riege K."/>
            <person name="Groth M."/>
            <person name="Westermann M."/>
            <person name="Marz M."/>
            <person name="Spaller T."/>
            <person name="Winckler T."/>
            <person name="Schaap P."/>
            <person name="Glockner G."/>
        </authorList>
    </citation>
    <scope>NUCLEOTIDE SEQUENCE [LARGE SCALE GENOMIC DNA]</scope>
    <source>
        <strain evidence="3 4">Jena</strain>
    </source>
</reference>
<evidence type="ECO:0000313" key="3">
    <source>
        <dbReference type="EMBL" id="PRP76415.1"/>
    </source>
</evidence>
<sequence>MKRAAAEIEQTTEPQEGEEEEEVEENYFKKKQKSDSKEEEEEKKTIFADQLKEVVIKKFPDASETTYNAEKFVFTFKLSGTVHTLFLTNGFLKWLGYGDLEDNTKRENVLEEMISSIRQQEEGPKFDQIKDLIYPKILAGVTRTVLRCQIMMSEGSEVSLDGGDLSSRCLQLRLIVVDGCPQLNAPADELESREIAEHLGMDLIYNTPTEFIQLKKSDLTRWGKSYDQLQMYELALSNLRKEKIRWRKLARGVFSASAGDAYEAGTLMAMGDLFLALEISGNPVVLPITRSLIIVTGSEDQQGLETMVEISSNYITSNEFFSGIPLVYQPDRNNSNHSWQVYKAQPSQSTEDLKYLEQAVTFHYWYSQQEEYLQKISLQSVQLLPFQVDDESFESSTVWTQKAGKPVLIPRANQVQFETEEDKSEEEVPNAFIIPSEPLRLDVSFDHTNTTLGLKRAPGFEPPLYFSSSFPSGQLMQRLKSLGTQH</sequence>